<dbReference type="AlphaFoldDB" id="A0A371DLG3"/>
<dbReference type="InterPro" id="IPR050358">
    <property type="entry name" value="RSE1/DDB1/CFT1"/>
</dbReference>
<dbReference type="SUPFAM" id="SSF69322">
    <property type="entry name" value="Tricorn protease domain 2"/>
    <property type="match status" value="1"/>
</dbReference>
<dbReference type="PANTHER" id="PTHR10644">
    <property type="entry name" value="DNA REPAIR/RNA PROCESSING CPSF FAMILY"/>
    <property type="match status" value="1"/>
</dbReference>
<keyword evidence="8" id="KW-1185">Reference proteome</keyword>
<dbReference type="InterPro" id="IPR015943">
    <property type="entry name" value="WD40/YVTN_repeat-like_dom_sf"/>
</dbReference>
<evidence type="ECO:0008006" key="9">
    <source>
        <dbReference type="Google" id="ProtNLM"/>
    </source>
</evidence>
<protein>
    <recommendedName>
        <fullName evidence="9">DNA damage-binding protein 1</fullName>
    </recommendedName>
</protein>
<evidence type="ECO:0000256" key="2">
    <source>
        <dbReference type="ARBA" id="ARBA00023242"/>
    </source>
</evidence>
<feature type="domain" description="RSE1/DDB1/CPSF1 C-terminal" evidence="4">
    <location>
        <begin position="907"/>
        <end position="1233"/>
    </location>
</feature>
<evidence type="ECO:0000313" key="8">
    <source>
        <dbReference type="Proteomes" id="UP000256964"/>
    </source>
</evidence>
<feature type="compositionally biased region" description="Basic and acidic residues" evidence="3">
    <location>
        <begin position="289"/>
        <end position="311"/>
    </location>
</feature>
<evidence type="ECO:0000313" key="7">
    <source>
        <dbReference type="EMBL" id="RDX53368.1"/>
    </source>
</evidence>
<reference evidence="7 8" key="1">
    <citation type="journal article" date="2018" name="Biotechnol. Biofuels">
        <title>Integrative visual omics of the white-rot fungus Polyporus brumalis exposes the biotechnological potential of its oxidative enzymes for delignifying raw plant biomass.</title>
        <authorList>
            <person name="Miyauchi S."/>
            <person name="Rancon A."/>
            <person name="Drula E."/>
            <person name="Hage H."/>
            <person name="Chaduli D."/>
            <person name="Favel A."/>
            <person name="Grisel S."/>
            <person name="Henrissat B."/>
            <person name="Herpoel-Gimbert I."/>
            <person name="Ruiz-Duenas F.J."/>
            <person name="Chevret D."/>
            <person name="Hainaut M."/>
            <person name="Lin J."/>
            <person name="Wang M."/>
            <person name="Pangilinan J."/>
            <person name="Lipzen A."/>
            <person name="Lesage-Meessen L."/>
            <person name="Navarro D."/>
            <person name="Riley R."/>
            <person name="Grigoriev I.V."/>
            <person name="Zhou S."/>
            <person name="Raouche S."/>
            <person name="Rosso M.N."/>
        </authorList>
    </citation>
    <scope>NUCLEOTIDE SEQUENCE [LARGE SCALE GENOMIC DNA]</scope>
    <source>
        <strain evidence="7 8">BRFM 1820</strain>
    </source>
</reference>
<dbReference type="EMBL" id="KZ857387">
    <property type="protein sequence ID" value="RDX53368.1"/>
    <property type="molecule type" value="Genomic_DNA"/>
</dbReference>
<dbReference type="InterPro" id="IPR058543">
    <property type="entry name" value="Beta-prop_RSE1/DDB1/CPSF1_2nd"/>
</dbReference>
<accession>A0A371DLG3</accession>
<evidence type="ECO:0000259" key="5">
    <source>
        <dbReference type="Pfam" id="PF10433"/>
    </source>
</evidence>
<feature type="domain" description="RSE1/DDB1/CPSF1 second beta-propeller" evidence="6">
    <location>
        <begin position="516"/>
        <end position="856"/>
    </location>
</feature>
<sequence>MRVVSTFHPSSSVSRSFKCRLTPDAEYLVVAKTDKLEVHSLHPDGMKRECVVDMWGRVVGLQAIPAKEPGRSHILAMTDHPDPKLVVMAFDNEDGVASLTPKSSLSLADRSARPAEFVIDVQVNPTGKIAVACCFTGKLKVVPLKDGELGNAFDVSLPELNLLAFTFLHTGNAKRHSLGLLHLNHRRQIQMLCRDVDLKDLELSPAHSNLIITTLLSDRTFPSLEPPPFLVSVPPYPAGNSSEDEDPELADHRGGVLVLGGKKIVFYEKSTDSQQDTRSNKQKRLSKRLASDKQADVTKAREKEQERESKKIKPRASVKWPWGPVTAYGLQGLWSAVDDACRKVLLGDAFGRLAMLAFDDVKMCLTLIPLGETSPATCLSYLSSQVLYLGSHFGDSQLLRIHPSPIANAASDTLPIPKGVATISSAALASSDKGKERAGQEDSPEDQSGRIVNAKGTFLEMLQTYDNIAPIMDAVLEDIDGSGQPQVITCSGGRNTGSLRVIRSEADFQETAKLQGLSGITDIWPVKSHSGDPMHSHLVVSTLRETMVFSFADKATISLLDSSFSGFATEVPTLALGNVPRRQISSGGKSSYIDSPLVVQITSEGAHLLEYDSALGTFSRTDGGWYPKQAGAAFEGKEIVAAAMNASQFVVGLDKGRLVLLNLGTNGALELLRTRDFSDDICSISCRPLDPTKNFTTLIAVSFWGSNRIVVLSVGPSADILSTVCETTLPALPRSVLLHNFGKGAGPTDPEFRLHLIAGLADGTLVTYTVRDKELHDRKQSSLGNAPATLSVCDVDGRTVVFASGSRANVLFWDKQRVRPSPTSLKDVVKGASLNTAAFPSCLAIATSSEVLIGKIRGVDKMQIRTISLGLDNPRKVAYHAVQEVFGVACTRTAAGRIGDSEEVTGSLKLLDTHSLRELHEFNCSAEEEPSAVIALPGVGSGKSPAFVLGTVVIRPEEREPTRGRIVLLSVASADGMNTRSFDVLATEDVRGCVYALARVSDDLIAAAINTSVVLFRIRENDSAELSHLTLEKVTEWNHSHFVTNLIFDGQYILVGDAISSVAALVWNEQRGRLEAAGRDYGPLWPMAIESTGNGIIGANSDCNLFSFTMQPAPPLPGRNVRVVLEKDGVYHVDDVVNKFLRGALSSADVSDAQAVKASHVFFTSTGRIGAIMDLEDNVSLHMTALQRNMAKKIQGPGGVNHTKYRAPASPRGHTDAEESYGFLDGDFLETFLSYAEPDVLMRGDVEAERITLPIDHVKDVLIQMQSLH</sequence>
<dbReference type="Pfam" id="PF03178">
    <property type="entry name" value="CPSF_A"/>
    <property type="match status" value="1"/>
</dbReference>
<dbReference type="STRING" id="139420.A0A371DLG3"/>
<dbReference type="InterPro" id="IPR018846">
    <property type="entry name" value="Beta-prop_RSE1/DDB1/CPSF1_1st"/>
</dbReference>
<feature type="domain" description="RSE1/DDB1/CPSF1 first beta-propeller" evidence="5">
    <location>
        <begin position="16"/>
        <end position="405"/>
    </location>
</feature>
<dbReference type="Gene3D" id="1.10.150.910">
    <property type="match status" value="1"/>
</dbReference>
<dbReference type="SUPFAM" id="SSF50978">
    <property type="entry name" value="WD40 repeat-like"/>
    <property type="match status" value="1"/>
</dbReference>
<dbReference type="GO" id="GO:0005634">
    <property type="term" value="C:nucleus"/>
    <property type="evidence" value="ECO:0007669"/>
    <property type="project" value="UniProtKB-SubCell"/>
</dbReference>
<dbReference type="Pfam" id="PF23726">
    <property type="entry name" value="Beta-prop_RSE1_2nd"/>
    <property type="match status" value="1"/>
</dbReference>
<keyword evidence="2" id="KW-0539">Nucleus</keyword>
<name>A0A371DLG3_9APHY</name>
<dbReference type="OrthoDB" id="433457at2759"/>
<dbReference type="InterPro" id="IPR036322">
    <property type="entry name" value="WD40_repeat_dom_sf"/>
</dbReference>
<evidence type="ECO:0000259" key="6">
    <source>
        <dbReference type="Pfam" id="PF23726"/>
    </source>
</evidence>
<evidence type="ECO:0000256" key="3">
    <source>
        <dbReference type="SAM" id="MobiDB-lite"/>
    </source>
</evidence>
<evidence type="ECO:0000256" key="1">
    <source>
        <dbReference type="ARBA" id="ARBA00004123"/>
    </source>
</evidence>
<gene>
    <name evidence="7" type="ORF">OH76DRAFT_1479818</name>
</gene>
<feature type="region of interest" description="Disordered" evidence="3">
    <location>
        <begin position="270"/>
        <end position="315"/>
    </location>
</feature>
<dbReference type="Gene3D" id="2.130.10.10">
    <property type="entry name" value="YVTN repeat-like/Quinoprotein amine dehydrogenase"/>
    <property type="match status" value="3"/>
</dbReference>
<dbReference type="Proteomes" id="UP000256964">
    <property type="component" value="Unassembled WGS sequence"/>
</dbReference>
<organism evidence="7 8">
    <name type="scientific">Lentinus brumalis</name>
    <dbReference type="NCBI Taxonomy" id="2498619"/>
    <lineage>
        <taxon>Eukaryota</taxon>
        <taxon>Fungi</taxon>
        <taxon>Dikarya</taxon>
        <taxon>Basidiomycota</taxon>
        <taxon>Agaricomycotina</taxon>
        <taxon>Agaricomycetes</taxon>
        <taxon>Polyporales</taxon>
        <taxon>Polyporaceae</taxon>
        <taxon>Lentinus</taxon>
    </lineage>
</organism>
<evidence type="ECO:0000259" key="4">
    <source>
        <dbReference type="Pfam" id="PF03178"/>
    </source>
</evidence>
<dbReference type="GO" id="GO:0003676">
    <property type="term" value="F:nucleic acid binding"/>
    <property type="evidence" value="ECO:0007669"/>
    <property type="project" value="InterPro"/>
</dbReference>
<dbReference type="InterPro" id="IPR004871">
    <property type="entry name" value="RSE1/DDB1/CPSF1_C"/>
</dbReference>
<dbReference type="Pfam" id="PF10433">
    <property type="entry name" value="Beta-prop_RSE1_1st"/>
    <property type="match status" value="1"/>
</dbReference>
<proteinExistence type="predicted"/>
<comment type="subcellular location">
    <subcellularLocation>
        <location evidence="1">Nucleus</location>
    </subcellularLocation>
</comment>